<organism evidence="10 11">
    <name type="scientific">Canariomyces notabilis</name>
    <dbReference type="NCBI Taxonomy" id="2074819"/>
    <lineage>
        <taxon>Eukaryota</taxon>
        <taxon>Fungi</taxon>
        <taxon>Dikarya</taxon>
        <taxon>Ascomycota</taxon>
        <taxon>Pezizomycotina</taxon>
        <taxon>Sordariomycetes</taxon>
        <taxon>Sordariomycetidae</taxon>
        <taxon>Sordariales</taxon>
        <taxon>Chaetomiaceae</taxon>
        <taxon>Canariomyces</taxon>
    </lineage>
</organism>
<feature type="coiled-coil region" evidence="8">
    <location>
        <begin position="122"/>
        <end position="149"/>
    </location>
</feature>
<evidence type="ECO:0000256" key="8">
    <source>
        <dbReference type="SAM" id="Coils"/>
    </source>
</evidence>
<evidence type="ECO:0000313" key="11">
    <source>
        <dbReference type="Proteomes" id="UP001302812"/>
    </source>
</evidence>
<dbReference type="GeneID" id="89940138"/>
<gene>
    <name evidence="10" type="ORF">N656DRAFT_783704</name>
</gene>
<evidence type="ECO:0000256" key="2">
    <source>
        <dbReference type="ARBA" id="ARBA00004629"/>
    </source>
</evidence>
<feature type="domain" description="Centromere protein H C-terminal" evidence="9">
    <location>
        <begin position="24"/>
        <end position="226"/>
    </location>
</feature>
<accession>A0AAN6T857</accession>
<dbReference type="GO" id="GO:0043515">
    <property type="term" value="F:kinetochore binding"/>
    <property type="evidence" value="ECO:0007669"/>
    <property type="project" value="TreeGrafter"/>
</dbReference>
<dbReference type="EMBL" id="MU853360">
    <property type="protein sequence ID" value="KAK4108745.1"/>
    <property type="molecule type" value="Genomic_DNA"/>
</dbReference>
<keyword evidence="8" id="KW-0175">Coiled coil</keyword>
<keyword evidence="5" id="KW-0539">Nucleus</keyword>
<sequence length="228" mass="24922">MIDASGINSNDPPPMLRFTETEAAVLNLYDDLRRLELELTLLRSQQSHVSTAAHASAKSQITDERLSLLEAKGTLSLRDSVVESVVTVKPTLNAVHNATDASPLERELLPYIEQRDAAAAKAANMCSALQTANNTLAELEVKCLRTRDQNIKLATEILELSKKAHQSGPGIIQDARFKEEIAALAGEMKTSRRKWRVIKGAASAIVAGSGIDWVRESRLRDLVLDSPD</sequence>
<keyword evidence="4" id="KW-0995">Kinetochore</keyword>
<protein>
    <recommendedName>
        <fullName evidence="9">Centromere protein H C-terminal domain-containing protein</fullName>
    </recommendedName>
</protein>
<proteinExistence type="inferred from homology"/>
<comment type="similarity">
    <text evidence="7">Belongs to the CENP-H/MCM16 family.</text>
</comment>
<reference evidence="10" key="1">
    <citation type="journal article" date="2023" name="Mol. Phylogenet. Evol.">
        <title>Genome-scale phylogeny and comparative genomics of the fungal order Sordariales.</title>
        <authorList>
            <person name="Hensen N."/>
            <person name="Bonometti L."/>
            <person name="Westerberg I."/>
            <person name="Brannstrom I.O."/>
            <person name="Guillou S."/>
            <person name="Cros-Aarteil S."/>
            <person name="Calhoun S."/>
            <person name="Haridas S."/>
            <person name="Kuo A."/>
            <person name="Mondo S."/>
            <person name="Pangilinan J."/>
            <person name="Riley R."/>
            <person name="LaButti K."/>
            <person name="Andreopoulos B."/>
            <person name="Lipzen A."/>
            <person name="Chen C."/>
            <person name="Yan M."/>
            <person name="Daum C."/>
            <person name="Ng V."/>
            <person name="Clum A."/>
            <person name="Steindorff A."/>
            <person name="Ohm R.A."/>
            <person name="Martin F."/>
            <person name="Silar P."/>
            <person name="Natvig D.O."/>
            <person name="Lalanne C."/>
            <person name="Gautier V."/>
            <person name="Ament-Velasquez S.L."/>
            <person name="Kruys A."/>
            <person name="Hutchinson M.I."/>
            <person name="Powell A.J."/>
            <person name="Barry K."/>
            <person name="Miller A.N."/>
            <person name="Grigoriev I.V."/>
            <person name="Debuchy R."/>
            <person name="Gladieux P."/>
            <person name="Hiltunen Thoren M."/>
            <person name="Johannesson H."/>
        </authorList>
    </citation>
    <scope>NUCLEOTIDE SEQUENCE</scope>
    <source>
        <strain evidence="10">CBS 508.74</strain>
    </source>
</reference>
<dbReference type="GO" id="GO:0000776">
    <property type="term" value="C:kinetochore"/>
    <property type="evidence" value="ECO:0007669"/>
    <property type="project" value="UniProtKB-KW"/>
</dbReference>
<dbReference type="GO" id="GO:0007059">
    <property type="term" value="P:chromosome segregation"/>
    <property type="evidence" value="ECO:0007669"/>
    <property type="project" value="TreeGrafter"/>
</dbReference>
<dbReference type="PANTHER" id="PTHR48122:SF1">
    <property type="entry name" value="CENTROMERE PROTEIN H"/>
    <property type="match status" value="1"/>
</dbReference>
<dbReference type="GO" id="GO:0007052">
    <property type="term" value="P:mitotic spindle organization"/>
    <property type="evidence" value="ECO:0007669"/>
    <property type="project" value="TreeGrafter"/>
</dbReference>
<dbReference type="RefSeq" id="XP_064666315.1">
    <property type="nucleotide sequence ID" value="XM_064816013.1"/>
</dbReference>
<dbReference type="GO" id="GO:0051382">
    <property type="term" value="P:kinetochore assembly"/>
    <property type="evidence" value="ECO:0007669"/>
    <property type="project" value="InterPro"/>
</dbReference>
<evidence type="ECO:0000256" key="3">
    <source>
        <dbReference type="ARBA" id="ARBA00022454"/>
    </source>
</evidence>
<evidence type="ECO:0000256" key="4">
    <source>
        <dbReference type="ARBA" id="ARBA00022838"/>
    </source>
</evidence>
<evidence type="ECO:0000256" key="5">
    <source>
        <dbReference type="ARBA" id="ARBA00023242"/>
    </source>
</evidence>
<name>A0AAN6T857_9PEZI</name>
<dbReference type="PANTHER" id="PTHR48122">
    <property type="entry name" value="CENTROMERE PROTEIN H"/>
    <property type="match status" value="1"/>
</dbReference>
<evidence type="ECO:0000256" key="6">
    <source>
        <dbReference type="ARBA" id="ARBA00023328"/>
    </source>
</evidence>
<keyword evidence="11" id="KW-1185">Reference proteome</keyword>
<dbReference type="InterPro" id="IPR040034">
    <property type="entry name" value="CENP-H"/>
</dbReference>
<evidence type="ECO:0000313" key="10">
    <source>
        <dbReference type="EMBL" id="KAK4108745.1"/>
    </source>
</evidence>
<dbReference type="GO" id="GO:0005634">
    <property type="term" value="C:nucleus"/>
    <property type="evidence" value="ECO:0007669"/>
    <property type="project" value="UniProtKB-SubCell"/>
</dbReference>
<dbReference type="Pfam" id="PF05837">
    <property type="entry name" value="CENP-H"/>
    <property type="match status" value="1"/>
</dbReference>
<dbReference type="InterPro" id="IPR008426">
    <property type="entry name" value="CENP-H_C"/>
</dbReference>
<keyword evidence="6" id="KW-0137">Centromere</keyword>
<evidence type="ECO:0000256" key="1">
    <source>
        <dbReference type="ARBA" id="ARBA00004123"/>
    </source>
</evidence>
<evidence type="ECO:0000256" key="7">
    <source>
        <dbReference type="ARBA" id="ARBA00025735"/>
    </source>
</evidence>
<reference evidence="10" key="2">
    <citation type="submission" date="2023-05" db="EMBL/GenBank/DDBJ databases">
        <authorList>
            <consortium name="Lawrence Berkeley National Laboratory"/>
            <person name="Steindorff A."/>
            <person name="Hensen N."/>
            <person name="Bonometti L."/>
            <person name="Westerberg I."/>
            <person name="Brannstrom I.O."/>
            <person name="Guillou S."/>
            <person name="Cros-Aarteil S."/>
            <person name="Calhoun S."/>
            <person name="Haridas S."/>
            <person name="Kuo A."/>
            <person name="Mondo S."/>
            <person name="Pangilinan J."/>
            <person name="Riley R."/>
            <person name="Labutti K."/>
            <person name="Andreopoulos B."/>
            <person name="Lipzen A."/>
            <person name="Chen C."/>
            <person name="Yanf M."/>
            <person name="Daum C."/>
            <person name="Ng V."/>
            <person name="Clum A."/>
            <person name="Ohm R."/>
            <person name="Martin F."/>
            <person name="Silar P."/>
            <person name="Natvig D."/>
            <person name="Lalanne C."/>
            <person name="Gautier V."/>
            <person name="Ament-Velasquez S.L."/>
            <person name="Kruys A."/>
            <person name="Hutchinson M.I."/>
            <person name="Powell A.J."/>
            <person name="Barry K."/>
            <person name="Miller A.N."/>
            <person name="Grigoriev I.V."/>
            <person name="Debuchy R."/>
            <person name="Gladieux P."/>
            <person name="Thoren M.H."/>
            <person name="Johannesson H."/>
        </authorList>
    </citation>
    <scope>NUCLEOTIDE SEQUENCE</scope>
    <source>
        <strain evidence="10">CBS 508.74</strain>
    </source>
</reference>
<dbReference type="AlphaFoldDB" id="A0AAN6T857"/>
<evidence type="ECO:0000259" key="9">
    <source>
        <dbReference type="Pfam" id="PF05837"/>
    </source>
</evidence>
<keyword evidence="3" id="KW-0158">Chromosome</keyword>
<comment type="caution">
    <text evidence="10">The sequence shown here is derived from an EMBL/GenBank/DDBJ whole genome shotgun (WGS) entry which is preliminary data.</text>
</comment>
<dbReference type="Proteomes" id="UP001302812">
    <property type="component" value="Unassembled WGS sequence"/>
</dbReference>
<comment type="subcellular location">
    <subcellularLocation>
        <location evidence="2">Chromosome</location>
        <location evidence="2">Centromere</location>
        <location evidence="2">Kinetochore</location>
    </subcellularLocation>
    <subcellularLocation>
        <location evidence="1">Nucleus</location>
    </subcellularLocation>
</comment>